<dbReference type="RefSeq" id="WP_204919952.1">
    <property type="nucleotide sequence ID" value="NZ_BAAAQP010000003.1"/>
</dbReference>
<keyword evidence="3" id="KW-0560">Oxidoreductase</keyword>
<keyword evidence="2 5" id="KW-0479">Metal-binding</keyword>
<dbReference type="PANTHER" id="PTHR11431">
    <property type="entry name" value="FERRITIN"/>
    <property type="match status" value="1"/>
</dbReference>
<evidence type="ECO:0000256" key="2">
    <source>
        <dbReference type="ARBA" id="ARBA00022723"/>
    </source>
</evidence>
<dbReference type="CDD" id="cd01055">
    <property type="entry name" value="Nonheme_Ferritin"/>
    <property type="match status" value="1"/>
</dbReference>
<evidence type="ECO:0000256" key="3">
    <source>
        <dbReference type="ARBA" id="ARBA00023002"/>
    </source>
</evidence>
<dbReference type="InterPro" id="IPR008331">
    <property type="entry name" value="Ferritin_DPS_dom"/>
</dbReference>
<keyword evidence="1 5" id="KW-0409">Iron storage</keyword>
<evidence type="ECO:0000256" key="6">
    <source>
        <dbReference type="SAM" id="MobiDB-lite"/>
    </source>
</evidence>
<evidence type="ECO:0000256" key="1">
    <source>
        <dbReference type="ARBA" id="ARBA00022434"/>
    </source>
</evidence>
<organism evidence="8 9">
    <name type="scientific">Microlunatus panaciterrae</name>
    <dbReference type="NCBI Taxonomy" id="400768"/>
    <lineage>
        <taxon>Bacteria</taxon>
        <taxon>Bacillati</taxon>
        <taxon>Actinomycetota</taxon>
        <taxon>Actinomycetes</taxon>
        <taxon>Propionibacteriales</taxon>
        <taxon>Propionibacteriaceae</taxon>
        <taxon>Microlunatus</taxon>
    </lineage>
</organism>
<evidence type="ECO:0000313" key="9">
    <source>
        <dbReference type="Proteomes" id="UP000704762"/>
    </source>
</evidence>
<evidence type="ECO:0000313" key="8">
    <source>
        <dbReference type="EMBL" id="MBM7800595.1"/>
    </source>
</evidence>
<evidence type="ECO:0000259" key="7">
    <source>
        <dbReference type="PROSITE" id="PS50905"/>
    </source>
</evidence>
<evidence type="ECO:0000256" key="5">
    <source>
        <dbReference type="RuleBase" id="RU361145"/>
    </source>
</evidence>
<keyword evidence="4 5" id="KW-0408">Iron</keyword>
<dbReference type="Proteomes" id="UP000704762">
    <property type="component" value="Unassembled WGS sequence"/>
</dbReference>
<dbReference type="InterPro" id="IPR009040">
    <property type="entry name" value="Ferritin-like_diiron"/>
</dbReference>
<name>A0ABS2RNM2_9ACTN</name>
<dbReference type="InterPro" id="IPR012347">
    <property type="entry name" value="Ferritin-like"/>
</dbReference>
<feature type="region of interest" description="Disordered" evidence="6">
    <location>
        <begin position="156"/>
        <end position="179"/>
    </location>
</feature>
<dbReference type="PANTHER" id="PTHR11431:SF127">
    <property type="entry name" value="BACTERIAL NON-HEME FERRITIN"/>
    <property type="match status" value="1"/>
</dbReference>
<dbReference type="Pfam" id="PF00210">
    <property type="entry name" value="Ferritin"/>
    <property type="match status" value="1"/>
</dbReference>
<dbReference type="Gene3D" id="1.20.1260.10">
    <property type="match status" value="1"/>
</dbReference>
<dbReference type="PROSITE" id="PS50905">
    <property type="entry name" value="FERRITIN_LIKE"/>
    <property type="match status" value="1"/>
</dbReference>
<reference evidence="8 9" key="1">
    <citation type="submission" date="2021-01" db="EMBL/GenBank/DDBJ databases">
        <title>Sequencing the genomes of 1000 actinobacteria strains.</title>
        <authorList>
            <person name="Klenk H.-P."/>
        </authorList>
    </citation>
    <scope>NUCLEOTIDE SEQUENCE [LARGE SCALE GENOMIC DNA]</scope>
    <source>
        <strain evidence="8 9">DSM 18662</strain>
    </source>
</reference>
<dbReference type="InterPro" id="IPR001519">
    <property type="entry name" value="Ferritin"/>
</dbReference>
<feature type="compositionally biased region" description="Basic and acidic residues" evidence="6">
    <location>
        <begin position="156"/>
        <end position="165"/>
    </location>
</feature>
<evidence type="ECO:0000256" key="4">
    <source>
        <dbReference type="ARBA" id="ARBA00023004"/>
    </source>
</evidence>
<keyword evidence="9" id="KW-1185">Reference proteome</keyword>
<proteinExistence type="predicted"/>
<comment type="caution">
    <text evidence="8">The sequence shown here is derived from an EMBL/GenBank/DDBJ whole genome shotgun (WGS) entry which is preliminary data.</text>
</comment>
<gene>
    <name evidence="8" type="ORF">JOE57_003516</name>
</gene>
<dbReference type="InterPro" id="IPR041719">
    <property type="entry name" value="Ferritin_prok"/>
</dbReference>
<feature type="domain" description="Ferritin-like diiron" evidence="7">
    <location>
        <begin position="1"/>
        <end position="145"/>
    </location>
</feature>
<dbReference type="SUPFAM" id="SSF47240">
    <property type="entry name" value="Ferritin-like"/>
    <property type="match status" value="1"/>
</dbReference>
<protein>
    <recommendedName>
        <fullName evidence="5">Ferritin</fullName>
    </recommendedName>
</protein>
<dbReference type="InterPro" id="IPR009078">
    <property type="entry name" value="Ferritin-like_SF"/>
</dbReference>
<sequence>MPAERFVEQLNMQIGHEFAAHQQYLACAAFYDAATMPRTAGFFYRQALGERDHAMMMVRYLIDQDAPVTIPGVDAPDCGFEDPAAPVRLALEQERRVTAQINELTRIAREENDFASDQFMQWFIKEQVEHVATMSALATVVTRAGDKPEVVEDYVQREHETERTDSTAPATAGSGRRAN</sequence>
<dbReference type="EMBL" id="JAFBCF010000001">
    <property type="protein sequence ID" value="MBM7800595.1"/>
    <property type="molecule type" value="Genomic_DNA"/>
</dbReference>
<accession>A0ABS2RNM2</accession>